<sequence length="64" mass="6930">MSTNKPIIVPVHLDLLPLELPLGSSPQQKIEPTCVIKTAAVEISFFNGVDVHLVQTVLKGLVLK</sequence>
<dbReference type="OrthoDB" id="2736337at2"/>
<dbReference type="AlphaFoldDB" id="A0A433RVY3"/>
<evidence type="ECO:0000313" key="2">
    <source>
        <dbReference type="Proteomes" id="UP000288623"/>
    </source>
</evidence>
<protein>
    <submittedName>
        <fullName evidence="1">Uncharacterized protein</fullName>
    </submittedName>
</protein>
<organism evidence="1 2">
    <name type="scientific">Candidatus Kurthia intestinigallinarum</name>
    <dbReference type="NCBI Taxonomy" id="1562256"/>
    <lineage>
        <taxon>Bacteria</taxon>
        <taxon>Bacillati</taxon>
        <taxon>Bacillota</taxon>
        <taxon>Bacilli</taxon>
        <taxon>Bacillales</taxon>
        <taxon>Caryophanaceae</taxon>
        <taxon>Kurthia</taxon>
    </lineage>
</organism>
<dbReference type="Proteomes" id="UP000288623">
    <property type="component" value="Unassembled WGS sequence"/>
</dbReference>
<dbReference type="RefSeq" id="WP_126989973.1">
    <property type="nucleotide sequence ID" value="NZ_JTFC01000025.1"/>
</dbReference>
<reference evidence="1 2" key="1">
    <citation type="submission" date="2014-11" db="EMBL/GenBank/DDBJ databases">
        <title>Genome sequence and analysis of novel Kurthia sp.</title>
        <authorList>
            <person name="Lawson J.N."/>
            <person name="Gonzalez J.E."/>
            <person name="Rinauldi L."/>
            <person name="Xuan Z."/>
            <person name="Firman A."/>
            <person name="Shaddox L."/>
            <person name="Trudeau A."/>
            <person name="Shah S."/>
            <person name="Reiman D."/>
        </authorList>
    </citation>
    <scope>NUCLEOTIDE SEQUENCE [LARGE SCALE GENOMIC DNA]</scope>
    <source>
        <strain evidence="1 2">3B1D</strain>
    </source>
</reference>
<gene>
    <name evidence="1" type="ORF">QI30_05710</name>
</gene>
<proteinExistence type="predicted"/>
<keyword evidence="2" id="KW-1185">Reference proteome</keyword>
<accession>A0A433RVY3</accession>
<evidence type="ECO:0000313" key="1">
    <source>
        <dbReference type="EMBL" id="RUS57419.1"/>
    </source>
</evidence>
<comment type="caution">
    <text evidence="1">The sequence shown here is derived from an EMBL/GenBank/DDBJ whole genome shotgun (WGS) entry which is preliminary data.</text>
</comment>
<name>A0A433RVY3_9BACL</name>
<dbReference type="EMBL" id="JTFC01000025">
    <property type="protein sequence ID" value="RUS57419.1"/>
    <property type="molecule type" value="Genomic_DNA"/>
</dbReference>